<evidence type="ECO:0008006" key="4">
    <source>
        <dbReference type="Google" id="ProtNLM"/>
    </source>
</evidence>
<dbReference type="SUPFAM" id="SSF54523">
    <property type="entry name" value="Pili subunits"/>
    <property type="match status" value="1"/>
</dbReference>
<keyword evidence="1" id="KW-1133">Transmembrane helix</keyword>
<dbReference type="Gene3D" id="3.30.700.10">
    <property type="entry name" value="Glycoprotein, Type 4 Pilin"/>
    <property type="match status" value="1"/>
</dbReference>
<proteinExistence type="predicted"/>
<dbReference type="AlphaFoldDB" id="A0A1B8Q9Q6"/>
<comment type="caution">
    <text evidence="2">The sequence shown here is derived from an EMBL/GenBank/DDBJ whole genome shotgun (WGS) entry which is preliminary data.</text>
</comment>
<reference evidence="2 3" key="1">
    <citation type="submission" date="2016-06" db="EMBL/GenBank/DDBJ databases">
        <title>Draft genome of Moraxella atlantae CCUG 66109.</title>
        <authorList>
            <person name="Salva-Serra F."/>
            <person name="Engstrom-Jakobsson H."/>
            <person name="Thorell K."/>
            <person name="Gonzales-Siles L."/>
            <person name="Karlsson R."/>
            <person name="Boulund F."/>
            <person name="Engstrand L."/>
            <person name="Kristiansson E."/>
            <person name="Moore E."/>
        </authorList>
    </citation>
    <scope>NUCLEOTIDE SEQUENCE [LARGE SCALE GENOMIC DNA]</scope>
    <source>
        <strain evidence="2 3">CCUG 66109</strain>
    </source>
</reference>
<evidence type="ECO:0000313" key="2">
    <source>
        <dbReference type="EMBL" id="OBX75850.1"/>
    </source>
</evidence>
<dbReference type="InterPro" id="IPR045584">
    <property type="entry name" value="Pilin-like"/>
</dbReference>
<keyword evidence="1" id="KW-0812">Transmembrane</keyword>
<dbReference type="Pfam" id="PF07963">
    <property type="entry name" value="N_methyl"/>
    <property type="match status" value="1"/>
</dbReference>
<organism evidence="2 3">
    <name type="scientific">Faucicola atlantae</name>
    <dbReference type="NCBI Taxonomy" id="34059"/>
    <lineage>
        <taxon>Bacteria</taxon>
        <taxon>Pseudomonadati</taxon>
        <taxon>Pseudomonadota</taxon>
        <taxon>Gammaproteobacteria</taxon>
        <taxon>Moraxellales</taxon>
        <taxon>Moraxellaceae</taxon>
        <taxon>Faucicola</taxon>
    </lineage>
</organism>
<protein>
    <recommendedName>
        <fullName evidence="4">General secretion pathway protein H</fullName>
    </recommendedName>
</protein>
<keyword evidence="1" id="KW-0472">Membrane</keyword>
<dbReference type="NCBIfam" id="TIGR02532">
    <property type="entry name" value="IV_pilin_GFxxxE"/>
    <property type="match status" value="1"/>
</dbReference>
<dbReference type="RefSeq" id="WP_067238142.1">
    <property type="nucleotide sequence ID" value="NZ_LZMZ01000037.1"/>
</dbReference>
<name>A0A1B8Q9Q6_9GAMM</name>
<gene>
    <name evidence="2" type="ORF">A9308_09505</name>
</gene>
<evidence type="ECO:0000313" key="3">
    <source>
        <dbReference type="Proteomes" id="UP000092508"/>
    </source>
</evidence>
<dbReference type="PROSITE" id="PS00409">
    <property type="entry name" value="PROKAR_NTER_METHYL"/>
    <property type="match status" value="1"/>
</dbReference>
<dbReference type="Proteomes" id="UP000092508">
    <property type="component" value="Unassembled WGS sequence"/>
</dbReference>
<dbReference type="STRING" id="34059.A9308_09505"/>
<dbReference type="InterPro" id="IPR012902">
    <property type="entry name" value="N_methyl_site"/>
</dbReference>
<sequence>MGNNAMLPTNSAKGFTLIELMIVVIIIAILAAMAAPSMSRQIQQMRINEGVASIEAAFKEARAQALVSQQPTVAQYIDDAKGKRVVLKSLGSDFSTTTEFANYPINNKLTINISPTNLATLNFMPDKKIFLGTLAIDKNKNITNTTLSGGTFSVCTGEGTDQYRLSIDNVGNIATAKGGVCS</sequence>
<feature type="transmembrane region" description="Helical" evidence="1">
    <location>
        <begin position="15"/>
        <end position="36"/>
    </location>
</feature>
<accession>A0A1B8Q9Q6</accession>
<dbReference type="EMBL" id="LZMZ01000037">
    <property type="protein sequence ID" value="OBX75850.1"/>
    <property type="molecule type" value="Genomic_DNA"/>
</dbReference>
<evidence type="ECO:0000256" key="1">
    <source>
        <dbReference type="SAM" id="Phobius"/>
    </source>
</evidence>
<dbReference type="OrthoDB" id="5705058at2"/>